<dbReference type="EMBL" id="GBHO01005613">
    <property type="protein sequence ID" value="JAG37991.1"/>
    <property type="molecule type" value="Transcribed_RNA"/>
</dbReference>
<accession>A0A0A9Z297</accession>
<dbReference type="AlphaFoldDB" id="A0A0A9Z297"/>
<organism evidence="1">
    <name type="scientific">Lygus hesperus</name>
    <name type="common">Western plant bug</name>
    <dbReference type="NCBI Taxonomy" id="30085"/>
    <lineage>
        <taxon>Eukaryota</taxon>
        <taxon>Metazoa</taxon>
        <taxon>Ecdysozoa</taxon>
        <taxon>Arthropoda</taxon>
        <taxon>Hexapoda</taxon>
        <taxon>Insecta</taxon>
        <taxon>Pterygota</taxon>
        <taxon>Neoptera</taxon>
        <taxon>Paraneoptera</taxon>
        <taxon>Hemiptera</taxon>
        <taxon>Heteroptera</taxon>
        <taxon>Panheteroptera</taxon>
        <taxon>Cimicomorpha</taxon>
        <taxon>Miridae</taxon>
        <taxon>Mirini</taxon>
        <taxon>Lygus</taxon>
    </lineage>
</organism>
<reference evidence="1" key="1">
    <citation type="journal article" date="2014" name="PLoS ONE">
        <title>Transcriptome-Based Identification of ABC Transporters in the Western Tarnished Plant Bug Lygus hesperus.</title>
        <authorList>
            <person name="Hull J.J."/>
            <person name="Chaney K."/>
            <person name="Geib S.M."/>
            <person name="Fabrick J.A."/>
            <person name="Brent C.S."/>
            <person name="Walsh D."/>
            <person name="Lavine L.C."/>
        </authorList>
    </citation>
    <scope>NUCLEOTIDE SEQUENCE</scope>
</reference>
<evidence type="ECO:0000313" key="1">
    <source>
        <dbReference type="EMBL" id="JAG37991.1"/>
    </source>
</evidence>
<dbReference type="GO" id="GO:0000428">
    <property type="term" value="C:DNA-directed RNA polymerase complex"/>
    <property type="evidence" value="ECO:0007669"/>
    <property type="project" value="UniProtKB-KW"/>
</dbReference>
<reference evidence="1" key="2">
    <citation type="submission" date="2014-07" db="EMBL/GenBank/DDBJ databases">
        <authorList>
            <person name="Hull J."/>
        </authorList>
    </citation>
    <scope>NUCLEOTIDE SEQUENCE</scope>
</reference>
<name>A0A0A9Z297_LYGHE</name>
<feature type="non-terminal residue" evidence="1">
    <location>
        <position position="124"/>
    </location>
</feature>
<keyword evidence="1" id="KW-0240">DNA-directed RNA polymerase</keyword>
<reference evidence="2" key="3">
    <citation type="journal article" date="2016" name="Gigascience">
        <title>De novo construction of an expanded transcriptome assembly for the western tarnished plant bug, Lygus hesperus.</title>
        <authorList>
            <person name="Tassone E.E."/>
            <person name="Geib S.M."/>
            <person name="Hall B."/>
            <person name="Fabrick J.A."/>
            <person name="Brent C.S."/>
            <person name="Hull J.J."/>
        </authorList>
    </citation>
    <scope>NUCLEOTIDE SEQUENCE</scope>
</reference>
<keyword evidence="1" id="KW-0804">Transcription</keyword>
<gene>
    <name evidence="1" type="primary">rpoB_20</name>
    <name evidence="1" type="ORF">CM83_25737</name>
    <name evidence="2" type="ORF">g.13501</name>
</gene>
<protein>
    <submittedName>
        <fullName evidence="1">DNA-directed RNA polymerase subunit beta</fullName>
    </submittedName>
</protein>
<dbReference type="EMBL" id="GDHC01009976">
    <property type="protein sequence ID" value="JAQ08653.1"/>
    <property type="molecule type" value="Transcribed_RNA"/>
</dbReference>
<evidence type="ECO:0000313" key="2">
    <source>
        <dbReference type="EMBL" id="JAQ08653.1"/>
    </source>
</evidence>
<proteinExistence type="predicted"/>
<sequence>MFTSPSTVSSSSTISSLIVTSSPIVISTSIISSFSFIFCPLATTGPLEHKTDIYVQPQWKSLGPLTYHKGFQRQSVLEDTLLTAHLRPTVRKSHFLFRISNHNINFKMAQQNINVRLCVCVCVS</sequence>